<dbReference type="GO" id="GO:0015031">
    <property type="term" value="P:protein transport"/>
    <property type="evidence" value="ECO:0007669"/>
    <property type="project" value="InterPro"/>
</dbReference>
<dbReference type="EMBL" id="JAAAHW010009511">
    <property type="protein sequence ID" value="KAF9939720.1"/>
    <property type="molecule type" value="Genomic_DNA"/>
</dbReference>
<organism evidence="3 4">
    <name type="scientific">Modicella reniformis</name>
    <dbReference type="NCBI Taxonomy" id="1440133"/>
    <lineage>
        <taxon>Eukaryota</taxon>
        <taxon>Fungi</taxon>
        <taxon>Fungi incertae sedis</taxon>
        <taxon>Mucoromycota</taxon>
        <taxon>Mortierellomycotina</taxon>
        <taxon>Mortierellomycetes</taxon>
        <taxon>Mortierellales</taxon>
        <taxon>Mortierellaceae</taxon>
        <taxon>Modicella</taxon>
    </lineage>
</organism>
<dbReference type="FunFam" id="1.20.1260.60:FF:000002">
    <property type="entry name" value="Vacuolar protein sorting-associated protein IST1"/>
    <property type="match status" value="1"/>
</dbReference>
<evidence type="ECO:0000313" key="4">
    <source>
        <dbReference type="Proteomes" id="UP000749646"/>
    </source>
</evidence>
<feature type="compositionally biased region" description="Basic and acidic residues" evidence="2">
    <location>
        <begin position="186"/>
        <end position="195"/>
    </location>
</feature>
<evidence type="ECO:0000256" key="2">
    <source>
        <dbReference type="SAM" id="MobiDB-lite"/>
    </source>
</evidence>
<dbReference type="InterPro" id="IPR005061">
    <property type="entry name" value="Ist1"/>
</dbReference>
<feature type="region of interest" description="Disordered" evidence="2">
    <location>
        <begin position="184"/>
        <end position="212"/>
    </location>
</feature>
<dbReference type="InterPro" id="IPR042277">
    <property type="entry name" value="IST1-like"/>
</dbReference>
<dbReference type="PANTHER" id="PTHR12161">
    <property type="entry name" value="IST1 FAMILY MEMBER"/>
    <property type="match status" value="1"/>
</dbReference>
<dbReference type="Pfam" id="PF03398">
    <property type="entry name" value="Ist1"/>
    <property type="match status" value="1"/>
</dbReference>
<evidence type="ECO:0000256" key="1">
    <source>
        <dbReference type="ARBA" id="ARBA00005536"/>
    </source>
</evidence>
<dbReference type="AlphaFoldDB" id="A0A9P6IMN9"/>
<feature type="compositionally biased region" description="Basic and acidic residues" evidence="2">
    <location>
        <begin position="267"/>
        <end position="278"/>
    </location>
</feature>
<feature type="region of interest" description="Disordered" evidence="2">
    <location>
        <begin position="225"/>
        <end position="278"/>
    </location>
</feature>
<dbReference type="Proteomes" id="UP000749646">
    <property type="component" value="Unassembled WGS sequence"/>
</dbReference>
<evidence type="ECO:0000313" key="3">
    <source>
        <dbReference type="EMBL" id="KAF9939720.1"/>
    </source>
</evidence>
<dbReference type="Gene3D" id="1.20.1260.60">
    <property type="entry name" value="Vacuolar protein sorting-associated protein Ist1"/>
    <property type="match status" value="1"/>
</dbReference>
<dbReference type="PANTHER" id="PTHR12161:SF5">
    <property type="entry name" value="IST1 HOMOLOG"/>
    <property type="match status" value="1"/>
</dbReference>
<sequence length="289" mass="32558">MFNPTRAKVQLKLSVNRIQMLQNKKNMLTQQQRKEIGRLLEVEHIIREDFTIEALEIIELYCELLLARFGLLEQLRTCDPAIIEAVNTIIYAAPRSEVKELLLVRDQLVAKFGRDFAANAMENRDESVNPRIIQKLQVQTPDPYLVNRYLEEIAKAFRVNWTADPAMDDQLIGSIAGDFIDPVNHSLERPMRPRVQDIPGPGSSRPNTQDVDMDVDRLDLLSDLASLSQPSSKHVSSTTTTRTPTAPAIPPSRSVGLSDSGSTPPPPHEDDRLPDLDSLTRRFEALTVM</sequence>
<comment type="similarity">
    <text evidence="1">Belongs to the IST1 family.</text>
</comment>
<dbReference type="OrthoDB" id="29853at2759"/>
<gene>
    <name evidence="3" type="ORF">BGZ65_009717</name>
</gene>
<proteinExistence type="inferred from homology"/>
<evidence type="ECO:0008006" key="5">
    <source>
        <dbReference type="Google" id="ProtNLM"/>
    </source>
</evidence>
<reference evidence="3" key="1">
    <citation type="journal article" date="2020" name="Fungal Divers.">
        <title>Resolving the Mortierellaceae phylogeny through synthesis of multi-gene phylogenetics and phylogenomics.</title>
        <authorList>
            <person name="Vandepol N."/>
            <person name="Liber J."/>
            <person name="Desiro A."/>
            <person name="Na H."/>
            <person name="Kennedy M."/>
            <person name="Barry K."/>
            <person name="Grigoriev I.V."/>
            <person name="Miller A.N."/>
            <person name="O'Donnell K."/>
            <person name="Stajich J.E."/>
            <person name="Bonito G."/>
        </authorList>
    </citation>
    <scope>NUCLEOTIDE SEQUENCE</scope>
    <source>
        <strain evidence="3">MES-2147</strain>
    </source>
</reference>
<keyword evidence="4" id="KW-1185">Reference proteome</keyword>
<protein>
    <recommendedName>
        <fullName evidence="5">IST1 homolog</fullName>
    </recommendedName>
</protein>
<feature type="compositionally biased region" description="Low complexity" evidence="2">
    <location>
        <begin position="225"/>
        <end position="254"/>
    </location>
</feature>
<accession>A0A9P6IMN9</accession>
<name>A0A9P6IMN9_9FUNG</name>
<comment type="caution">
    <text evidence="3">The sequence shown here is derived from an EMBL/GenBank/DDBJ whole genome shotgun (WGS) entry which is preliminary data.</text>
</comment>